<protein>
    <recommendedName>
        <fullName evidence="1">DUF8017 domain-containing protein</fullName>
    </recommendedName>
</protein>
<feature type="domain" description="DUF8017" evidence="1">
    <location>
        <begin position="5"/>
        <end position="121"/>
    </location>
</feature>
<dbReference type="InterPro" id="IPR058330">
    <property type="entry name" value="DUF8017"/>
</dbReference>
<evidence type="ECO:0000259" key="1">
    <source>
        <dbReference type="Pfam" id="PF26056"/>
    </source>
</evidence>
<organism evidence="2 3">
    <name type="scientific">Kibdelosporangium lantanae</name>
    <dbReference type="NCBI Taxonomy" id="1497396"/>
    <lineage>
        <taxon>Bacteria</taxon>
        <taxon>Bacillati</taxon>
        <taxon>Actinomycetota</taxon>
        <taxon>Actinomycetes</taxon>
        <taxon>Pseudonocardiales</taxon>
        <taxon>Pseudonocardiaceae</taxon>
        <taxon>Kibdelosporangium</taxon>
    </lineage>
</organism>
<comment type="caution">
    <text evidence="2">The sequence shown here is derived from an EMBL/GenBank/DDBJ whole genome shotgun (WGS) entry which is preliminary data.</text>
</comment>
<dbReference type="Pfam" id="PF26056">
    <property type="entry name" value="DUF8017"/>
    <property type="match status" value="1"/>
</dbReference>
<dbReference type="Proteomes" id="UP001597045">
    <property type="component" value="Unassembled WGS sequence"/>
</dbReference>
<gene>
    <name evidence="2" type="ORF">ACFQ1S_34475</name>
</gene>
<keyword evidence="3" id="KW-1185">Reference proteome</keyword>
<sequence length="122" mass="12447">GAGTFPKSDPGQVGQKFAKAYGDDLYASGGKPNTVVADPKKITDFAGPNGKVFSGVQVDAAITSSGNQCLASTGRVSVLVIDDGTDNYKVFLVNADIAGGPATPAPPLDSEVQKILDSARVY</sequence>
<evidence type="ECO:0000313" key="3">
    <source>
        <dbReference type="Proteomes" id="UP001597045"/>
    </source>
</evidence>
<accession>A0ABW3MKU7</accession>
<feature type="non-terminal residue" evidence="2">
    <location>
        <position position="1"/>
    </location>
</feature>
<reference evidence="3" key="1">
    <citation type="journal article" date="2019" name="Int. J. Syst. Evol. Microbiol.">
        <title>The Global Catalogue of Microorganisms (GCM) 10K type strain sequencing project: providing services to taxonomists for standard genome sequencing and annotation.</title>
        <authorList>
            <consortium name="The Broad Institute Genomics Platform"/>
            <consortium name="The Broad Institute Genome Sequencing Center for Infectious Disease"/>
            <person name="Wu L."/>
            <person name="Ma J."/>
        </authorList>
    </citation>
    <scope>NUCLEOTIDE SEQUENCE [LARGE SCALE GENOMIC DNA]</scope>
    <source>
        <strain evidence="3">JCM 31486</strain>
    </source>
</reference>
<proteinExistence type="predicted"/>
<evidence type="ECO:0000313" key="2">
    <source>
        <dbReference type="EMBL" id="MFD1050269.1"/>
    </source>
</evidence>
<dbReference type="EMBL" id="JBHTIS010002723">
    <property type="protein sequence ID" value="MFD1050269.1"/>
    <property type="molecule type" value="Genomic_DNA"/>
</dbReference>
<name>A0ABW3MKU7_9PSEU</name>